<gene>
    <name evidence="2" type="ORF">E2C01_063311</name>
</gene>
<accession>A0A5B7HIL9</accession>
<evidence type="ECO:0000256" key="1">
    <source>
        <dbReference type="SAM" id="SignalP"/>
    </source>
</evidence>
<proteinExistence type="predicted"/>
<dbReference type="AlphaFoldDB" id="A0A5B7HIL9"/>
<reference evidence="2 3" key="1">
    <citation type="submission" date="2019-05" db="EMBL/GenBank/DDBJ databases">
        <title>Another draft genome of Portunus trituberculatus and its Hox gene families provides insights of decapod evolution.</title>
        <authorList>
            <person name="Jeong J.-H."/>
            <person name="Song I."/>
            <person name="Kim S."/>
            <person name="Choi T."/>
            <person name="Kim D."/>
            <person name="Ryu S."/>
            <person name="Kim W."/>
        </authorList>
    </citation>
    <scope>NUCLEOTIDE SEQUENCE [LARGE SCALE GENOMIC DNA]</scope>
    <source>
        <tissue evidence="2">Muscle</tissue>
    </source>
</reference>
<comment type="caution">
    <text evidence="2">The sequence shown here is derived from an EMBL/GenBank/DDBJ whole genome shotgun (WGS) entry which is preliminary data.</text>
</comment>
<name>A0A5B7HIL9_PORTR</name>
<feature type="signal peptide" evidence="1">
    <location>
        <begin position="1"/>
        <end position="18"/>
    </location>
</feature>
<evidence type="ECO:0000313" key="2">
    <source>
        <dbReference type="EMBL" id="MPC69097.1"/>
    </source>
</evidence>
<sequence>MLFMNCSDALPLFWWSTAAPGVPLAPCPGGCEVTCWRGGVGSSTSQGHAAYLTGRAHCLQNKH</sequence>
<organism evidence="2 3">
    <name type="scientific">Portunus trituberculatus</name>
    <name type="common">Swimming crab</name>
    <name type="synonym">Neptunus trituberculatus</name>
    <dbReference type="NCBI Taxonomy" id="210409"/>
    <lineage>
        <taxon>Eukaryota</taxon>
        <taxon>Metazoa</taxon>
        <taxon>Ecdysozoa</taxon>
        <taxon>Arthropoda</taxon>
        <taxon>Crustacea</taxon>
        <taxon>Multicrustacea</taxon>
        <taxon>Malacostraca</taxon>
        <taxon>Eumalacostraca</taxon>
        <taxon>Eucarida</taxon>
        <taxon>Decapoda</taxon>
        <taxon>Pleocyemata</taxon>
        <taxon>Brachyura</taxon>
        <taxon>Eubrachyura</taxon>
        <taxon>Portunoidea</taxon>
        <taxon>Portunidae</taxon>
        <taxon>Portuninae</taxon>
        <taxon>Portunus</taxon>
    </lineage>
</organism>
<dbReference type="EMBL" id="VSRR010028876">
    <property type="protein sequence ID" value="MPC69097.1"/>
    <property type="molecule type" value="Genomic_DNA"/>
</dbReference>
<dbReference type="Proteomes" id="UP000324222">
    <property type="component" value="Unassembled WGS sequence"/>
</dbReference>
<evidence type="ECO:0000313" key="3">
    <source>
        <dbReference type="Proteomes" id="UP000324222"/>
    </source>
</evidence>
<keyword evidence="3" id="KW-1185">Reference proteome</keyword>
<feature type="chain" id="PRO_5022843780" evidence="1">
    <location>
        <begin position="19"/>
        <end position="63"/>
    </location>
</feature>
<protein>
    <submittedName>
        <fullName evidence="2">Uncharacterized protein</fullName>
    </submittedName>
</protein>
<keyword evidence="1" id="KW-0732">Signal</keyword>